<evidence type="ECO:0000256" key="2">
    <source>
        <dbReference type="ARBA" id="ARBA00022642"/>
    </source>
</evidence>
<dbReference type="VEuPathDB" id="FungiDB:B1J91_B00638g"/>
<evidence type="ECO:0000313" key="10">
    <source>
        <dbReference type="EMBL" id="KTA95814.1"/>
    </source>
</evidence>
<keyword evidence="3 10" id="KW-0808">Transferase</keyword>
<evidence type="ECO:0000259" key="9">
    <source>
        <dbReference type="Pfam" id="PF01467"/>
    </source>
</evidence>
<keyword evidence="4 10" id="KW-0548">Nucleotidyltransferase</keyword>
<dbReference type="GO" id="GO:0005737">
    <property type="term" value="C:cytoplasm"/>
    <property type="evidence" value="ECO:0007669"/>
    <property type="project" value="EnsemblFungi"/>
</dbReference>
<dbReference type="UniPathway" id="UPA00253">
    <property type="reaction ID" value="UER00600"/>
</dbReference>
<evidence type="ECO:0000256" key="7">
    <source>
        <dbReference type="ARBA" id="ARBA00023027"/>
    </source>
</evidence>
<dbReference type="InterPro" id="IPR014729">
    <property type="entry name" value="Rossmann-like_a/b/a_fold"/>
</dbReference>
<dbReference type="GO" id="GO:0000309">
    <property type="term" value="F:nicotinamide-nucleotide adenylyltransferase activity"/>
    <property type="evidence" value="ECO:0007669"/>
    <property type="project" value="UniProtKB-EC"/>
</dbReference>
<evidence type="ECO:0000256" key="3">
    <source>
        <dbReference type="ARBA" id="ARBA00022679"/>
    </source>
</evidence>
<dbReference type="GO" id="GO:0007124">
    <property type="term" value="P:pseudohyphal growth"/>
    <property type="evidence" value="ECO:0007669"/>
    <property type="project" value="EnsemblFungi"/>
</dbReference>
<dbReference type="EMBL" id="LLZZ01000007">
    <property type="protein sequence ID" value="KTB13658.1"/>
    <property type="molecule type" value="Genomic_DNA"/>
</dbReference>
<dbReference type="GO" id="GO:0036503">
    <property type="term" value="P:ERAD pathway"/>
    <property type="evidence" value="ECO:0007669"/>
    <property type="project" value="EnsemblFungi"/>
</dbReference>
<dbReference type="CDD" id="cd02165">
    <property type="entry name" value="NMNAT"/>
    <property type="match status" value="1"/>
</dbReference>
<keyword evidence="2" id="KW-0662">Pyridine nucleotide biosynthesis</keyword>
<evidence type="ECO:0000256" key="5">
    <source>
        <dbReference type="ARBA" id="ARBA00022741"/>
    </source>
</evidence>
<proteinExistence type="predicted"/>
<dbReference type="VEuPathDB" id="FungiDB:GW608_B00451"/>
<gene>
    <name evidence="10" type="ORF">AO440_000199</name>
    <name evidence="11" type="ORF">AO440_005751</name>
</gene>
<dbReference type="EMBL" id="LLZZ01000180">
    <property type="protein sequence ID" value="KTA95814.1"/>
    <property type="molecule type" value="Genomic_DNA"/>
</dbReference>
<dbReference type="VEuPathDB" id="FungiDB:GWK60_B00451"/>
<evidence type="ECO:0000256" key="6">
    <source>
        <dbReference type="ARBA" id="ARBA00022840"/>
    </source>
</evidence>
<dbReference type="PANTHER" id="PTHR31285">
    <property type="entry name" value="NICOTINAMIDE MONONUCLEOTIDE ADENYLYLTRANSFERASE"/>
    <property type="match status" value="1"/>
</dbReference>
<dbReference type="PANTHER" id="PTHR31285:SF0">
    <property type="entry name" value="NICOTINAMIDE MONONUCLEOTIDE ADENYLYLTRANSFERASE"/>
    <property type="match status" value="1"/>
</dbReference>
<dbReference type="AlphaFoldDB" id="A0A0W0DYP1"/>
<dbReference type="GO" id="GO:0001403">
    <property type="term" value="P:invasive growth in response to glucose limitation"/>
    <property type="evidence" value="ECO:0007669"/>
    <property type="project" value="EnsemblFungi"/>
</dbReference>
<dbReference type="OrthoDB" id="5591297at2759"/>
<evidence type="ECO:0000256" key="8">
    <source>
        <dbReference type="ARBA" id="ARBA00049001"/>
    </source>
</evidence>
<name>A0A0W0DYP1_CANGB</name>
<keyword evidence="7" id="KW-0520">NAD</keyword>
<dbReference type="Pfam" id="PF01467">
    <property type="entry name" value="CTP_transf_like"/>
    <property type="match status" value="1"/>
</dbReference>
<accession>A0A0W0DYP1</accession>
<sequence>MDYYQQYTEFVAKNGQFCLFDGSLGVKPINSGTKVLVLDSSYNPPHLAHFTLVKNAIEFYGHRGFSNFHVLLLLATNNADKRPKPATFDKRMAMMKRFADFISIQNWNGMQVGVSCALTTHGKFVDKLVDISKLINFGIEMPVITFLVGFDTLIRIFNPVYYEPVSVAEALRSFMESVEFCCLRREDGKYTLDFQEDYINKIINGEEEPQIPSNWGEKIHILSFNESVKNISSSMVRDVVNNKGSDAIDLKDSIPMVIVEYIKQNPSLFKNDIEE</sequence>
<dbReference type="GO" id="GO:0005524">
    <property type="term" value="F:ATP binding"/>
    <property type="evidence" value="ECO:0007669"/>
    <property type="project" value="UniProtKB-KW"/>
</dbReference>
<evidence type="ECO:0000313" key="11">
    <source>
        <dbReference type="EMBL" id="KTB13658.1"/>
    </source>
</evidence>
<evidence type="ECO:0000256" key="4">
    <source>
        <dbReference type="ARBA" id="ARBA00022695"/>
    </source>
</evidence>
<dbReference type="Gene3D" id="3.40.50.620">
    <property type="entry name" value="HUPs"/>
    <property type="match status" value="1"/>
</dbReference>
<organism evidence="10 12">
    <name type="scientific">Candida glabrata</name>
    <name type="common">Yeast</name>
    <name type="synonym">Torulopsis glabrata</name>
    <dbReference type="NCBI Taxonomy" id="5478"/>
    <lineage>
        <taxon>Eukaryota</taxon>
        <taxon>Fungi</taxon>
        <taxon>Dikarya</taxon>
        <taxon>Ascomycota</taxon>
        <taxon>Saccharomycotina</taxon>
        <taxon>Saccharomycetes</taxon>
        <taxon>Saccharomycetales</taxon>
        <taxon>Saccharomycetaceae</taxon>
        <taxon>Nakaseomyces</taxon>
    </lineage>
</organism>
<dbReference type="SUPFAM" id="SSF52374">
    <property type="entry name" value="Nucleotidylyl transferase"/>
    <property type="match status" value="1"/>
</dbReference>
<dbReference type="InterPro" id="IPR005248">
    <property type="entry name" value="NadD/NMNAT"/>
</dbReference>
<keyword evidence="5" id="KW-0547">Nucleotide-binding</keyword>
<comment type="caution">
    <text evidence="10">The sequence shown here is derived from an EMBL/GenBank/DDBJ whole genome shotgun (WGS) entry which is preliminary data.</text>
</comment>
<dbReference type="GO" id="GO:0016887">
    <property type="term" value="F:ATP hydrolysis activity"/>
    <property type="evidence" value="ECO:0007669"/>
    <property type="project" value="EnsemblFungi"/>
</dbReference>
<reference evidence="10 12" key="1">
    <citation type="submission" date="2015-10" db="EMBL/GenBank/DDBJ databases">
        <title>Draft genomes sequences of Candida glabrata isolates 1A, 1B, 2A, 2B, 3A and 3B.</title>
        <authorList>
            <person name="Haavelsrud O.E."/>
            <person name="Gaustad P."/>
        </authorList>
    </citation>
    <scope>NUCLEOTIDE SEQUENCE [LARGE SCALE GENOMIC DNA]</scope>
    <source>
        <strain evidence="10">910700640</strain>
    </source>
</reference>
<comment type="catalytic activity">
    <reaction evidence="8">
        <text>beta-nicotinamide D-ribonucleotide + ATP + H(+) = diphosphate + NAD(+)</text>
        <dbReference type="Rhea" id="RHEA:21360"/>
        <dbReference type="ChEBI" id="CHEBI:14649"/>
        <dbReference type="ChEBI" id="CHEBI:15378"/>
        <dbReference type="ChEBI" id="CHEBI:30616"/>
        <dbReference type="ChEBI" id="CHEBI:33019"/>
        <dbReference type="ChEBI" id="CHEBI:57540"/>
        <dbReference type="EC" id="2.7.7.1"/>
    </reaction>
</comment>
<evidence type="ECO:0000256" key="1">
    <source>
        <dbReference type="ARBA" id="ARBA00004790"/>
    </source>
</evidence>
<protein>
    <submittedName>
        <fullName evidence="10">Nicotinamide mononucleotide adenylyltransferase</fullName>
    </submittedName>
</protein>
<feature type="domain" description="Cytidyltransferase-like" evidence="9">
    <location>
        <begin position="39"/>
        <end position="238"/>
    </location>
</feature>
<dbReference type="InterPro" id="IPR004821">
    <property type="entry name" value="Cyt_trans-like"/>
</dbReference>
<dbReference type="OMA" id="RLVMMEL"/>
<dbReference type="VEuPathDB" id="FungiDB:CAGL0B00638g"/>
<dbReference type="GO" id="GO:0034355">
    <property type="term" value="P:NAD+ biosynthetic process via the salvage pathway"/>
    <property type="evidence" value="ECO:0007669"/>
    <property type="project" value="EnsemblFungi"/>
</dbReference>
<keyword evidence="6" id="KW-0067">ATP-binding</keyword>
<dbReference type="VEuPathDB" id="FungiDB:GVI51_B00473"/>
<comment type="pathway">
    <text evidence="1">Cofactor biosynthesis; NAD(+) biosynthesis.</text>
</comment>
<dbReference type="GO" id="GO:0005634">
    <property type="term" value="C:nucleus"/>
    <property type="evidence" value="ECO:0007669"/>
    <property type="project" value="EnsemblFungi"/>
</dbReference>
<evidence type="ECO:0000313" key="12">
    <source>
        <dbReference type="Proteomes" id="UP000054886"/>
    </source>
</evidence>
<dbReference type="Proteomes" id="UP000054886">
    <property type="component" value="Unassembled WGS sequence"/>
</dbReference>